<evidence type="ECO:0000313" key="4">
    <source>
        <dbReference type="Proteomes" id="UP000541033"/>
    </source>
</evidence>
<dbReference type="Proteomes" id="UP000541033">
    <property type="component" value="Unassembled WGS sequence"/>
</dbReference>
<reference evidence="3 4" key="1">
    <citation type="submission" date="2020-02" db="EMBL/GenBank/DDBJ databases">
        <title>Sequencing the genomes of 1000 actinobacteria strains.</title>
        <authorList>
            <person name="Klenk H.-P."/>
        </authorList>
    </citation>
    <scope>NUCLEOTIDE SEQUENCE [LARGE SCALE GENOMIC DNA]</scope>
    <source>
        <strain evidence="3 4">DSM 27960</strain>
    </source>
</reference>
<proteinExistence type="predicted"/>
<dbReference type="AlphaFoldDB" id="A0A7X5QZJ4"/>
<keyword evidence="4" id="KW-1185">Reference proteome</keyword>
<evidence type="ECO:0000259" key="2">
    <source>
        <dbReference type="Pfam" id="PF25591"/>
    </source>
</evidence>
<protein>
    <recommendedName>
        <fullName evidence="2">Leucine rich repeat variant domain-containing protein</fullName>
    </recommendedName>
</protein>
<evidence type="ECO:0000256" key="1">
    <source>
        <dbReference type="SAM" id="MobiDB-lite"/>
    </source>
</evidence>
<evidence type="ECO:0000313" key="3">
    <source>
        <dbReference type="EMBL" id="NIH52849.1"/>
    </source>
</evidence>
<dbReference type="RefSeq" id="WP_167147986.1">
    <property type="nucleotide sequence ID" value="NZ_JAAMOX010000001.1"/>
</dbReference>
<dbReference type="EMBL" id="JAAMOX010000001">
    <property type="protein sequence ID" value="NIH52849.1"/>
    <property type="molecule type" value="Genomic_DNA"/>
</dbReference>
<dbReference type="Pfam" id="PF25591">
    <property type="entry name" value="LRV_2"/>
    <property type="match status" value="2"/>
</dbReference>
<organism evidence="3 4">
    <name type="scientific">Lysinibacter cavernae</name>
    <dbReference type="NCBI Taxonomy" id="1640652"/>
    <lineage>
        <taxon>Bacteria</taxon>
        <taxon>Bacillati</taxon>
        <taxon>Actinomycetota</taxon>
        <taxon>Actinomycetes</taxon>
        <taxon>Micrococcales</taxon>
        <taxon>Microbacteriaceae</taxon>
        <taxon>Lysinibacter</taxon>
    </lineage>
</organism>
<accession>A0A7X5QZJ4</accession>
<dbReference type="InterPro" id="IPR057893">
    <property type="entry name" value="LRV_2"/>
</dbReference>
<feature type="domain" description="Leucine rich repeat variant" evidence="2">
    <location>
        <begin position="274"/>
        <end position="317"/>
    </location>
</feature>
<gene>
    <name evidence="3" type="ORF">FHX76_000717</name>
</gene>
<feature type="region of interest" description="Disordered" evidence="1">
    <location>
        <begin position="179"/>
        <end position="219"/>
    </location>
</feature>
<comment type="caution">
    <text evidence="3">The sequence shown here is derived from an EMBL/GenBank/DDBJ whole genome shotgun (WGS) entry which is preliminary data.</text>
</comment>
<sequence>MAIAANRDSESLLGVFLSTDQLPTMHGAHGVESMWLASDAVFSSKRGLPPFVGARREEPQTVRGNLAIGIAAERIFGQVSPGSISDDGLTFSVPQGSVTVQTEGSQGLFSRRPRVVVLETAEWILTVEDVHEFRDGQVRSKAEGDFIEQIAVPDGSLTATEPDALPLTGALEAVNRRFGSKSQQPGGGAGDAAGDSEVVSSLSQLPNDAGADVRSPQDLDVGSWDELADQNTSPERLSEIAVSSPEVWSSVLAHPACYEGLRDWIAAEVAVAVSEASSPSTDPARLARLAQLFPELHQAISRNPACYPELAQWIGDYQSLE</sequence>
<feature type="domain" description="Leucine rich repeat variant" evidence="2">
    <location>
        <begin position="225"/>
        <end position="267"/>
    </location>
</feature>
<name>A0A7X5QZJ4_9MICO</name>